<dbReference type="Pfam" id="PF05982">
    <property type="entry name" value="Sbt_1"/>
    <property type="match status" value="1"/>
</dbReference>
<feature type="transmembrane region" description="Helical" evidence="1">
    <location>
        <begin position="44"/>
        <end position="61"/>
    </location>
</feature>
<gene>
    <name evidence="2" type="ORF">HYN04_03670</name>
</gene>
<keyword evidence="1" id="KW-1133">Transmembrane helix</keyword>
<evidence type="ECO:0000313" key="3">
    <source>
        <dbReference type="Proteomes" id="UP000247763"/>
    </source>
</evidence>
<proteinExistence type="predicted"/>
<feature type="transmembrane region" description="Helical" evidence="1">
    <location>
        <begin position="271"/>
        <end position="289"/>
    </location>
</feature>
<dbReference type="PANTHER" id="PTHR40400">
    <property type="entry name" value="SLR1512 PROTEIN"/>
    <property type="match status" value="1"/>
</dbReference>
<feature type="transmembrane region" description="Helical" evidence="1">
    <location>
        <begin position="177"/>
        <end position="194"/>
    </location>
</feature>
<dbReference type="EMBL" id="CP029479">
    <property type="protein sequence ID" value="AWM76930.1"/>
    <property type="molecule type" value="Genomic_DNA"/>
</dbReference>
<sequence length="328" mass="32901">MPEALTSAAALGAQNLLAPAILFFVLGLFGGFAKSDLSLPASTSRTLSLFLMLCIGFKGGVEAAEAGLSEGFVRAGIAGLLLSLTWPLVAYPVLRRLGGLERASAAATAAAFGSVSVVTYAAGSDFLAAHGVVFSGYMTAVLAIMEAPAILTALIIARRAAEGSGAGHGMGSILREVFLGGPALMLVGSFLIGLTTGERGMARLDIFVNPLFQGALCLFLLDMGLAAARSLTDAGRPPARVLALGIALPLAGACAGYVASRLAGLAPGDSALLILLAASASYIAAPAAMRTALPEARPGVYLGLALGVAFPFNLILGLPLYALAAGAL</sequence>
<name>A0A2Z3HUC2_9CAUL</name>
<feature type="transmembrane region" description="Helical" evidence="1">
    <location>
        <begin position="301"/>
        <end position="324"/>
    </location>
</feature>
<evidence type="ECO:0000256" key="1">
    <source>
        <dbReference type="SAM" id="Phobius"/>
    </source>
</evidence>
<organism evidence="2 3">
    <name type="scientific">Phenylobacterium parvum</name>
    <dbReference type="NCBI Taxonomy" id="2201350"/>
    <lineage>
        <taxon>Bacteria</taxon>
        <taxon>Pseudomonadati</taxon>
        <taxon>Pseudomonadota</taxon>
        <taxon>Alphaproteobacteria</taxon>
        <taxon>Caulobacterales</taxon>
        <taxon>Caulobacteraceae</taxon>
        <taxon>Phenylobacterium</taxon>
    </lineage>
</organism>
<dbReference type="OrthoDB" id="345121at2"/>
<dbReference type="PANTHER" id="PTHR40400:SF1">
    <property type="entry name" value="SLR1512 PROTEIN"/>
    <property type="match status" value="1"/>
</dbReference>
<feature type="transmembrane region" description="Helical" evidence="1">
    <location>
        <begin position="134"/>
        <end position="156"/>
    </location>
</feature>
<dbReference type="KEGG" id="phb:HYN04_03670"/>
<feature type="transmembrane region" description="Helical" evidence="1">
    <location>
        <begin position="73"/>
        <end position="91"/>
    </location>
</feature>
<feature type="transmembrane region" description="Helical" evidence="1">
    <location>
        <begin position="206"/>
        <end position="227"/>
    </location>
</feature>
<feature type="transmembrane region" description="Helical" evidence="1">
    <location>
        <begin position="239"/>
        <end position="259"/>
    </location>
</feature>
<feature type="transmembrane region" description="Helical" evidence="1">
    <location>
        <begin position="12"/>
        <end position="32"/>
    </location>
</feature>
<dbReference type="AlphaFoldDB" id="A0A2Z3HUC2"/>
<keyword evidence="1" id="KW-0472">Membrane</keyword>
<keyword evidence="3" id="KW-1185">Reference proteome</keyword>
<feature type="transmembrane region" description="Helical" evidence="1">
    <location>
        <begin position="103"/>
        <end position="122"/>
    </location>
</feature>
<accession>A0A2Z3HUC2</accession>
<protein>
    <submittedName>
        <fullName evidence="2">Sodium-dependent bicarbonate transport family permease</fullName>
    </submittedName>
</protein>
<keyword evidence="1" id="KW-0812">Transmembrane</keyword>
<reference evidence="3" key="1">
    <citation type="submission" date="2018-05" db="EMBL/GenBank/DDBJ databases">
        <title>Genome sequencing of Phenylobacterium sp. HYN0004.</title>
        <authorList>
            <person name="Yi H."/>
            <person name="Baek C."/>
        </authorList>
    </citation>
    <scope>NUCLEOTIDE SEQUENCE [LARGE SCALE GENOMIC DNA]</scope>
    <source>
        <strain evidence="3">HYN0004</strain>
    </source>
</reference>
<dbReference type="Proteomes" id="UP000247763">
    <property type="component" value="Chromosome"/>
</dbReference>
<dbReference type="InterPro" id="IPR010293">
    <property type="entry name" value="Sbt_1"/>
</dbReference>
<dbReference type="RefSeq" id="WP_110449499.1">
    <property type="nucleotide sequence ID" value="NZ_CP029479.1"/>
</dbReference>
<evidence type="ECO:0000313" key="2">
    <source>
        <dbReference type="EMBL" id="AWM76930.1"/>
    </source>
</evidence>